<accession>A0A0L6UL20</accession>
<feature type="compositionally biased region" description="Polar residues" evidence="1">
    <location>
        <begin position="408"/>
        <end position="419"/>
    </location>
</feature>
<evidence type="ECO:0000256" key="1">
    <source>
        <dbReference type="SAM" id="MobiDB-lite"/>
    </source>
</evidence>
<evidence type="ECO:0000313" key="2">
    <source>
        <dbReference type="EMBL" id="KNZ49241.1"/>
    </source>
</evidence>
<feature type="region of interest" description="Disordered" evidence="1">
    <location>
        <begin position="376"/>
        <end position="420"/>
    </location>
</feature>
<protein>
    <recommendedName>
        <fullName evidence="4">BZIP domain-containing protein</fullName>
    </recommendedName>
</protein>
<feature type="compositionally biased region" description="Basic and acidic residues" evidence="1">
    <location>
        <begin position="667"/>
        <end position="682"/>
    </location>
</feature>
<feature type="region of interest" description="Disordered" evidence="1">
    <location>
        <begin position="476"/>
        <end position="513"/>
    </location>
</feature>
<gene>
    <name evidence="2" type="ORF">VP01_512g5</name>
</gene>
<feature type="region of interest" description="Disordered" evidence="1">
    <location>
        <begin position="142"/>
        <end position="167"/>
    </location>
</feature>
<comment type="caution">
    <text evidence="2">The sequence shown here is derived from an EMBL/GenBank/DDBJ whole genome shotgun (WGS) entry which is preliminary data.</text>
</comment>
<proteinExistence type="predicted"/>
<dbReference type="EMBL" id="LAVV01010309">
    <property type="protein sequence ID" value="KNZ49241.1"/>
    <property type="molecule type" value="Genomic_DNA"/>
</dbReference>
<organism evidence="2 3">
    <name type="scientific">Puccinia sorghi</name>
    <dbReference type="NCBI Taxonomy" id="27349"/>
    <lineage>
        <taxon>Eukaryota</taxon>
        <taxon>Fungi</taxon>
        <taxon>Dikarya</taxon>
        <taxon>Basidiomycota</taxon>
        <taxon>Pucciniomycotina</taxon>
        <taxon>Pucciniomycetes</taxon>
        <taxon>Pucciniales</taxon>
        <taxon>Pucciniaceae</taxon>
        <taxon>Puccinia</taxon>
    </lineage>
</organism>
<name>A0A0L6UL20_9BASI</name>
<evidence type="ECO:0008006" key="4">
    <source>
        <dbReference type="Google" id="ProtNLM"/>
    </source>
</evidence>
<feature type="region of interest" description="Disordered" evidence="1">
    <location>
        <begin position="644"/>
        <end position="691"/>
    </location>
</feature>
<feature type="region of interest" description="Disordered" evidence="1">
    <location>
        <begin position="552"/>
        <end position="576"/>
    </location>
</feature>
<feature type="compositionally biased region" description="Polar residues" evidence="1">
    <location>
        <begin position="488"/>
        <end position="503"/>
    </location>
</feature>
<dbReference type="STRING" id="27349.A0A0L6UL20"/>
<dbReference type="Proteomes" id="UP000037035">
    <property type="component" value="Unassembled WGS sequence"/>
</dbReference>
<evidence type="ECO:0000313" key="3">
    <source>
        <dbReference type="Proteomes" id="UP000037035"/>
    </source>
</evidence>
<dbReference type="CDD" id="cd14688">
    <property type="entry name" value="bZIP_YAP"/>
    <property type="match status" value="1"/>
</dbReference>
<dbReference type="VEuPathDB" id="FungiDB:VP01_512g5"/>
<reference evidence="2 3" key="1">
    <citation type="submission" date="2015-08" db="EMBL/GenBank/DDBJ databases">
        <title>Next Generation Sequencing and Analysis of the Genome of Puccinia sorghi L Schw, the Causal Agent of Maize Common Rust.</title>
        <authorList>
            <person name="Rochi L."/>
            <person name="Burguener G."/>
            <person name="Darino M."/>
            <person name="Turjanski A."/>
            <person name="Kreff E."/>
            <person name="Dieguez M.J."/>
            <person name="Sacco F."/>
        </authorList>
    </citation>
    <scope>NUCLEOTIDE SEQUENCE [LARGE SCALE GENOMIC DNA]</scope>
    <source>
        <strain evidence="2 3">RO10H11247</strain>
    </source>
</reference>
<keyword evidence="3" id="KW-1185">Reference proteome</keyword>
<dbReference type="AlphaFoldDB" id="A0A0L6UL20"/>
<dbReference type="OrthoDB" id="2501133at2759"/>
<sequence>MSQSASPSAWLIFRGLISRLQKHRFVSKLARVLSSPLNLTASHPLAPSATSLFHIPHALLIHLTTTAGWFGVKFPPCVKATCPNPSSTHFTAALDLPMVQSISSQSITHHGISHSHNTAQNLDQTTTNHSMQPPHTNLMTHTHPTHQSESTSYQNHHRKSSHENDEEAIARKKKNADAQAAFRQRRQTYIKVRITTQTNMTQNCSRECSLTCTGFMFPPLLLLRLCDSPPPHSRPFYSLEDTVSELKGAVSEMVSSARYLHSREAIVKTTSNEVGTEILAKHQRHRADYFQLKLNAYESGELQPGAFESLQHCKCCKFAPPDFNLRPHASAPGVQHQAESLSTPATSAITVSPAADCPTPTGPSLLTSTVTNQDDMARDWPSRQGPPPIFQAPSTSRSTSHHHPSARNSPNDIPHSITSLDHPHNILHQQHRRVLPLLRFLCDLTDGNSSLHHHSYPRPNCDVALFPSFGAPENSSISNYYPPPDANHASSSQSVGPDSSASGSACPIEIDPHSHHLQPNTVHIYDRSPPLCQSHSLGNVYSPLGHSQSFDAHHSGTLSSPRMWHSNSPTYPSTEPNSATNFIGSSKPPLYSVDGSIADVESSGFHLQRGAGERSIMRPVQYLPSLELRAIPQSYPLVSTLPSPRADGHYGVGASKPRSSMLNKRRWHDDKLGPNYDSHEPDDAPTSGKTGVKLNGIPAKVARCEQVCTEVSKVVSQMKEEVKAVTATQPPTTPLTAHQSLSPNATISRTFSSSHNVRFRRK</sequence>
<feature type="compositionally biased region" description="Polar residues" evidence="1">
    <location>
        <begin position="142"/>
        <end position="154"/>
    </location>
</feature>